<dbReference type="GO" id="GO:0004013">
    <property type="term" value="F:adenosylhomocysteinase activity"/>
    <property type="evidence" value="ECO:0007669"/>
    <property type="project" value="UniProtKB-EC"/>
</dbReference>
<dbReference type="EMBL" id="JAMSHJ010000005">
    <property type="protein sequence ID" value="KAI5403540.1"/>
    <property type="molecule type" value="Genomic_DNA"/>
</dbReference>
<comment type="caution">
    <text evidence="7">The sequence shown here is derived from an EMBL/GenBank/DDBJ whole genome shotgun (WGS) entry which is preliminary data.</text>
</comment>
<dbReference type="InterPro" id="IPR000043">
    <property type="entry name" value="Adenosylhomocysteinase-like"/>
</dbReference>
<dbReference type="AlphaFoldDB" id="A0A9D4WMM7"/>
<dbReference type="SMART" id="SM00997">
    <property type="entry name" value="AdoHcyase_NAD"/>
    <property type="match status" value="1"/>
</dbReference>
<accession>A0A9D4WMM7</accession>
<dbReference type="Gene3D" id="3.40.50.720">
    <property type="entry name" value="NAD(P)-binding Rossmann-like Domain"/>
    <property type="match status" value="1"/>
</dbReference>
<dbReference type="GO" id="GO:0033353">
    <property type="term" value="P:S-adenosylmethionine cycle"/>
    <property type="evidence" value="ECO:0007669"/>
    <property type="project" value="TreeGrafter"/>
</dbReference>
<dbReference type="EC" id="3.13.2.1" evidence="3"/>
<gene>
    <name evidence="7" type="ORF">KIW84_050920</name>
</gene>
<feature type="region of interest" description="Disordered" evidence="5">
    <location>
        <begin position="21"/>
        <end position="60"/>
    </location>
</feature>
<evidence type="ECO:0000313" key="7">
    <source>
        <dbReference type="EMBL" id="KAI5403540.1"/>
    </source>
</evidence>
<name>A0A9D4WMM7_PEA</name>
<sequence>MKPSLSASTNLPHHRFTKITASSLLNQPSAHKPPSSTKQRSSQQTTTRNSATVAPPNRQASKALHLWNRRRFRRYSLPDGLMRTTDVMIAGKVGVVCGYENVGKGCVVALKQAGARVIVTEVDPIYALQALMEGFQVLTLDDVVSYADIFVTTTGNEDIIMVGDMKKMKNNAIVCNSGNFSNSKGEGEDDFFIIL</sequence>
<comment type="pathway">
    <text evidence="1">Amino-acid biosynthesis; L-homocysteine biosynthesis; L-homocysteine from S-adenosyl-L-homocysteine: step 1/1.</text>
</comment>
<evidence type="ECO:0000256" key="3">
    <source>
        <dbReference type="ARBA" id="ARBA00034527"/>
    </source>
</evidence>
<dbReference type="GO" id="GO:0005829">
    <property type="term" value="C:cytosol"/>
    <property type="evidence" value="ECO:0007669"/>
    <property type="project" value="TreeGrafter"/>
</dbReference>
<evidence type="ECO:0000256" key="1">
    <source>
        <dbReference type="ARBA" id="ARBA00005195"/>
    </source>
</evidence>
<feature type="compositionally biased region" description="Low complexity" evidence="5">
    <location>
        <begin position="32"/>
        <end position="48"/>
    </location>
</feature>
<dbReference type="InterPro" id="IPR015878">
    <property type="entry name" value="Ado_hCys_hydrolase_NAD-bd"/>
</dbReference>
<dbReference type="Pfam" id="PF00670">
    <property type="entry name" value="AdoHcyase_NAD"/>
    <property type="match status" value="1"/>
</dbReference>
<keyword evidence="8" id="KW-1185">Reference proteome</keyword>
<proteinExistence type="inferred from homology"/>
<dbReference type="SUPFAM" id="SSF51735">
    <property type="entry name" value="NAD(P)-binding Rossmann-fold domains"/>
    <property type="match status" value="1"/>
</dbReference>
<dbReference type="InterPro" id="IPR036291">
    <property type="entry name" value="NAD(P)-bd_dom_sf"/>
</dbReference>
<comment type="similarity">
    <text evidence="2">Belongs to the adenosylhomocysteinase family.</text>
</comment>
<evidence type="ECO:0000256" key="4">
    <source>
        <dbReference type="ARBA" id="ARBA00048858"/>
    </source>
</evidence>
<evidence type="ECO:0000256" key="5">
    <source>
        <dbReference type="SAM" id="MobiDB-lite"/>
    </source>
</evidence>
<comment type="catalytic activity">
    <reaction evidence="4">
        <text>S-adenosyl-L-homocysteine + H2O = L-homocysteine + adenosine</text>
        <dbReference type="Rhea" id="RHEA:21708"/>
        <dbReference type="ChEBI" id="CHEBI:15377"/>
        <dbReference type="ChEBI" id="CHEBI:16335"/>
        <dbReference type="ChEBI" id="CHEBI:57856"/>
        <dbReference type="ChEBI" id="CHEBI:58199"/>
        <dbReference type="EC" id="3.13.2.1"/>
    </reaction>
</comment>
<evidence type="ECO:0000259" key="6">
    <source>
        <dbReference type="SMART" id="SM00997"/>
    </source>
</evidence>
<protein>
    <recommendedName>
        <fullName evidence="3">adenosylhomocysteinase</fullName>
        <ecNumber evidence="3">3.13.2.1</ecNumber>
    </recommendedName>
</protein>
<organism evidence="7 8">
    <name type="scientific">Pisum sativum</name>
    <name type="common">Garden pea</name>
    <name type="synonym">Lathyrus oleraceus</name>
    <dbReference type="NCBI Taxonomy" id="3888"/>
    <lineage>
        <taxon>Eukaryota</taxon>
        <taxon>Viridiplantae</taxon>
        <taxon>Streptophyta</taxon>
        <taxon>Embryophyta</taxon>
        <taxon>Tracheophyta</taxon>
        <taxon>Spermatophyta</taxon>
        <taxon>Magnoliopsida</taxon>
        <taxon>eudicotyledons</taxon>
        <taxon>Gunneridae</taxon>
        <taxon>Pentapetalae</taxon>
        <taxon>rosids</taxon>
        <taxon>fabids</taxon>
        <taxon>Fabales</taxon>
        <taxon>Fabaceae</taxon>
        <taxon>Papilionoideae</taxon>
        <taxon>50 kb inversion clade</taxon>
        <taxon>NPAAA clade</taxon>
        <taxon>Hologalegina</taxon>
        <taxon>IRL clade</taxon>
        <taxon>Fabeae</taxon>
        <taxon>Lathyrus</taxon>
    </lineage>
</organism>
<dbReference type="PANTHER" id="PTHR23420:SF29">
    <property type="entry name" value="ADENOSYLHOMOCYSTEINASE 1"/>
    <property type="match status" value="1"/>
</dbReference>
<dbReference type="Proteomes" id="UP001058974">
    <property type="component" value="Chromosome 5"/>
</dbReference>
<feature type="domain" description="S-adenosyl-L-homocysteine hydrolase NAD binding" evidence="6">
    <location>
        <begin position="70"/>
        <end position="187"/>
    </location>
</feature>
<reference evidence="7 8" key="1">
    <citation type="journal article" date="2022" name="Nat. Genet.">
        <title>Improved pea reference genome and pan-genome highlight genomic features and evolutionary characteristics.</title>
        <authorList>
            <person name="Yang T."/>
            <person name="Liu R."/>
            <person name="Luo Y."/>
            <person name="Hu S."/>
            <person name="Wang D."/>
            <person name="Wang C."/>
            <person name="Pandey M.K."/>
            <person name="Ge S."/>
            <person name="Xu Q."/>
            <person name="Li N."/>
            <person name="Li G."/>
            <person name="Huang Y."/>
            <person name="Saxena R.K."/>
            <person name="Ji Y."/>
            <person name="Li M."/>
            <person name="Yan X."/>
            <person name="He Y."/>
            <person name="Liu Y."/>
            <person name="Wang X."/>
            <person name="Xiang C."/>
            <person name="Varshney R.K."/>
            <person name="Ding H."/>
            <person name="Gao S."/>
            <person name="Zong X."/>
        </authorList>
    </citation>
    <scope>NUCLEOTIDE SEQUENCE [LARGE SCALE GENOMIC DNA]</scope>
    <source>
        <strain evidence="7 8">cv. Zhongwan 6</strain>
    </source>
</reference>
<dbReference type="PANTHER" id="PTHR23420">
    <property type="entry name" value="ADENOSYLHOMOCYSTEINASE"/>
    <property type="match status" value="1"/>
</dbReference>
<evidence type="ECO:0000313" key="8">
    <source>
        <dbReference type="Proteomes" id="UP001058974"/>
    </source>
</evidence>
<evidence type="ECO:0000256" key="2">
    <source>
        <dbReference type="ARBA" id="ARBA00007122"/>
    </source>
</evidence>
<dbReference type="Gramene" id="Psat05G0092000-T1">
    <property type="protein sequence ID" value="KAI5403540.1"/>
    <property type="gene ID" value="KIW84_050920"/>
</dbReference>